<protein>
    <submittedName>
        <fullName evidence="2">Nucleoside 2-deoxyribosyltransferase</fullName>
    </submittedName>
</protein>
<accession>A0ABS5GM28</accession>
<dbReference type="EMBL" id="JAFCLK010000088">
    <property type="protein sequence ID" value="MBR1141616.1"/>
    <property type="molecule type" value="Genomic_DNA"/>
</dbReference>
<proteinExistence type="predicted"/>
<gene>
    <name evidence="2" type="ORF">JQ619_38370</name>
</gene>
<evidence type="ECO:0000313" key="2">
    <source>
        <dbReference type="EMBL" id="MBR1141616.1"/>
    </source>
</evidence>
<organism evidence="2 3">
    <name type="scientific">Bradyrhizobium denitrificans</name>
    <dbReference type="NCBI Taxonomy" id="2734912"/>
    <lineage>
        <taxon>Bacteria</taxon>
        <taxon>Pseudomonadati</taxon>
        <taxon>Pseudomonadota</taxon>
        <taxon>Alphaproteobacteria</taxon>
        <taxon>Hyphomicrobiales</taxon>
        <taxon>Nitrobacteraceae</taxon>
        <taxon>Bradyrhizobium</taxon>
    </lineage>
</organism>
<reference evidence="3" key="1">
    <citation type="journal article" date="2021" name="ISME J.">
        <title>Evolutionary origin and ecological implication of a unique nif island in free-living Bradyrhizobium lineages.</title>
        <authorList>
            <person name="Tao J."/>
        </authorList>
    </citation>
    <scope>NUCLEOTIDE SEQUENCE [LARGE SCALE GENOMIC DNA]</scope>
    <source>
        <strain evidence="3">SZCCT0094</strain>
    </source>
</reference>
<feature type="domain" description="Carbohydrate kinase PfkB" evidence="1">
    <location>
        <begin position="152"/>
        <end position="251"/>
    </location>
</feature>
<evidence type="ECO:0000259" key="1">
    <source>
        <dbReference type="Pfam" id="PF00294"/>
    </source>
</evidence>
<dbReference type="InterPro" id="IPR007710">
    <property type="entry name" value="Nucleoside_deoxyribTrfase"/>
</dbReference>
<dbReference type="InterPro" id="IPR011611">
    <property type="entry name" value="PfkB_dom"/>
</dbReference>
<dbReference type="Pfam" id="PF00294">
    <property type="entry name" value="PfkB"/>
    <property type="match status" value="1"/>
</dbReference>
<evidence type="ECO:0000313" key="3">
    <source>
        <dbReference type="Proteomes" id="UP001314635"/>
    </source>
</evidence>
<dbReference type="SUPFAM" id="SSF53613">
    <property type="entry name" value="Ribokinase-like"/>
    <property type="match status" value="1"/>
</dbReference>
<dbReference type="Gene3D" id="3.40.50.450">
    <property type="match status" value="1"/>
</dbReference>
<comment type="caution">
    <text evidence="2">The sequence shown here is derived from an EMBL/GenBank/DDBJ whole genome shotgun (WGS) entry which is preliminary data.</text>
</comment>
<name>A0ABS5GM28_9BRAD</name>
<keyword evidence="3" id="KW-1185">Reference proteome</keyword>
<dbReference type="Proteomes" id="UP001314635">
    <property type="component" value="Unassembled WGS sequence"/>
</dbReference>
<dbReference type="RefSeq" id="WP_172244143.1">
    <property type="nucleotide sequence ID" value="NZ_JABFDP010000065.1"/>
</dbReference>
<dbReference type="Pfam" id="PF05014">
    <property type="entry name" value="Nuc_deoxyrib_tr"/>
    <property type="match status" value="1"/>
</dbReference>
<sequence length="402" mass="42877">MTHDLTIVGGIYVERCIQPLWDAVYGSAGRAAHAVRNLIPGRIILHSYVAPEMKAQAEHVASDCDATLMPTSAKHNLSFSYLHPMSVPAIFPTPRHIEAHVPISVKGDVVLRFGMLEGDAIVEANVAVYDPQSAFDVALFQANGSRARRLAVVMNRHETEQMTGQSDPSLAAKDLIAKGLAEVVIIKMGSSGAMVTTGVGQSVTPAYRSTHVWKLGSGDVFSGTFAALWGCQGMDAAQAADLASRAVALYCDTRSLPVPGVSDLQALSYDPVVPTKGTVYLAAPFFDLAQRWLVEETRDQLRALGASVFSPLHQVGPGPASIVGPEDIKGLEKSDAVFAILNGLDAGTIFEVGYAVKKGIPVVCFAQNVSVESLKMVEGTGCEVVDDFVSALYRTIWRLPKA</sequence>
<dbReference type="InterPro" id="IPR029056">
    <property type="entry name" value="Ribokinase-like"/>
</dbReference>
<dbReference type="SUPFAM" id="SSF52309">
    <property type="entry name" value="N-(deoxy)ribosyltransferase-like"/>
    <property type="match status" value="1"/>
</dbReference>
<dbReference type="Gene3D" id="3.40.1190.20">
    <property type="match status" value="1"/>
</dbReference>